<accession>A0A3P3Y3J9</accession>
<geneLocation type="mitochondrion" evidence="5"/>
<dbReference type="Pfam" id="PF00400">
    <property type="entry name" value="WD40"/>
    <property type="match status" value="3"/>
</dbReference>
<keyword evidence="5" id="KW-0496">Mitochondrion</keyword>
<protein>
    <submittedName>
        <fullName evidence="5">Uncharacterized protein</fullName>
    </submittedName>
</protein>
<dbReference type="InterPro" id="IPR015943">
    <property type="entry name" value="WD40/YVTN_repeat-like_dom_sf"/>
</dbReference>
<feature type="repeat" description="WD" evidence="3">
    <location>
        <begin position="209"/>
        <end position="241"/>
    </location>
</feature>
<dbReference type="PANTHER" id="PTHR22847">
    <property type="entry name" value="WD40 REPEAT PROTEIN"/>
    <property type="match status" value="1"/>
</dbReference>
<evidence type="ECO:0000313" key="5">
    <source>
        <dbReference type="EMBL" id="SPQ94757.1"/>
    </source>
</evidence>
<dbReference type="AlphaFoldDB" id="A0A3P3Y3J9"/>
<evidence type="ECO:0000256" key="3">
    <source>
        <dbReference type="PROSITE-ProRule" id="PRU00221"/>
    </source>
</evidence>
<feature type="compositionally biased region" description="Low complexity" evidence="4">
    <location>
        <begin position="594"/>
        <end position="605"/>
    </location>
</feature>
<name>A0A3P3Y3J9_PLABS</name>
<evidence type="ECO:0000313" key="6">
    <source>
        <dbReference type="Proteomes" id="UP000290189"/>
    </source>
</evidence>
<dbReference type="PANTHER" id="PTHR22847:SF637">
    <property type="entry name" value="WD REPEAT DOMAIN 5B"/>
    <property type="match status" value="1"/>
</dbReference>
<dbReference type="SUPFAM" id="SSF50978">
    <property type="entry name" value="WD40 repeat-like"/>
    <property type="match status" value="1"/>
</dbReference>
<keyword evidence="1 3" id="KW-0853">WD repeat</keyword>
<dbReference type="Proteomes" id="UP000290189">
    <property type="component" value="Unassembled WGS sequence"/>
</dbReference>
<feature type="repeat" description="WD" evidence="3">
    <location>
        <begin position="102"/>
        <end position="143"/>
    </location>
</feature>
<proteinExistence type="predicted"/>
<dbReference type="InterPro" id="IPR036322">
    <property type="entry name" value="WD40_repeat_dom_sf"/>
</dbReference>
<feature type="region of interest" description="Disordered" evidence="4">
    <location>
        <begin position="740"/>
        <end position="768"/>
    </location>
</feature>
<feature type="repeat" description="WD" evidence="3">
    <location>
        <begin position="298"/>
        <end position="339"/>
    </location>
</feature>
<evidence type="ECO:0000256" key="1">
    <source>
        <dbReference type="ARBA" id="ARBA00022574"/>
    </source>
</evidence>
<reference evidence="5 6" key="1">
    <citation type="submission" date="2018-03" db="EMBL/GenBank/DDBJ databases">
        <authorList>
            <person name="Fogelqvist J."/>
        </authorList>
    </citation>
    <scope>NUCLEOTIDE SEQUENCE [LARGE SCALE GENOMIC DNA]</scope>
</reference>
<dbReference type="Gene3D" id="2.130.10.10">
    <property type="entry name" value="YVTN repeat-like/Quinoprotein amine dehydrogenase"/>
    <property type="match status" value="2"/>
</dbReference>
<dbReference type="EMBL" id="OVEO01000003">
    <property type="protein sequence ID" value="SPQ94757.1"/>
    <property type="molecule type" value="Genomic_DNA"/>
</dbReference>
<sequence length="768" mass="83171">MPPLVGDLVRSLTLDQGIGAIDVSPDELRLATCLGRSCIVWTCHRLQIVARLNRRPACVHTKKIRIVRFTNVEDHVITICNDHVIAVWSLGSGPHPQPVHVLQGQRGAIYDCLFSADGNTLFTTGGDGRVRLWDWKNGQELASAISETCQIRSIAMNATIGRLACAMSNGCVSVWDLDNQARLCCIEADPDWARSQLGTATRSAWLDTSRSHSGPVLAAALSPNAAFLATGAADATVKLWSALSFKSDQGSVDAQRSSRKQAKSTVQLKESVESTMDDLVNGTESPITIGFHPTVLYTFRHEAPVDRVLFSRDSQYVFSCARDCTVKVWSTSTGQQAFQINLPSPASDLILTEGWAESPGTLGRLFVAIHNRVVVLDVAVEGTAARTTPEHVHKRVHEQGLGATTWPPSSVQTVDADERVDLDRFATNGLTKQDLRRAIAHRYVKSHEMLTALQALMVNDKDVRPMHLKTNMAKHSFADLDVLRAIATTTNFRFQDVILALSRSGELTDRAGAAVRNGLSLDNVLLEMGFTMDASDVLLHLDRAQLASLFRLGPRSSRSHRAIELTYKERTARRAVPTTAPVETSAGADALQVATRAPPAASPATRQKKPSGGGGADHVKVGGITSGFGSPRGLIRQGHLLPALAGTLEDSNAVDEDELPPVAGAISIAPRQPGAVVVVTNGQRLFIRSRVKPPRAAIAPMLPCASPAVFDPVVLPRHAGRRYRRPATRKTPAFRSEFAQVAHNQTPRPPPDLEPTGTAITKRVDEHR</sequence>
<feature type="region of interest" description="Disordered" evidence="4">
    <location>
        <begin position="588"/>
        <end position="618"/>
    </location>
</feature>
<organism evidence="5 6">
    <name type="scientific">Plasmodiophora brassicae</name>
    <name type="common">Clubroot disease agent</name>
    <dbReference type="NCBI Taxonomy" id="37360"/>
    <lineage>
        <taxon>Eukaryota</taxon>
        <taxon>Sar</taxon>
        <taxon>Rhizaria</taxon>
        <taxon>Endomyxa</taxon>
        <taxon>Phytomyxea</taxon>
        <taxon>Plasmodiophorida</taxon>
        <taxon>Plasmodiophoridae</taxon>
        <taxon>Plasmodiophora</taxon>
    </lineage>
</organism>
<keyword evidence="2" id="KW-0677">Repeat</keyword>
<dbReference type="PROSITE" id="PS50294">
    <property type="entry name" value="WD_REPEATS_REGION"/>
    <property type="match status" value="3"/>
</dbReference>
<dbReference type="GO" id="GO:1990234">
    <property type="term" value="C:transferase complex"/>
    <property type="evidence" value="ECO:0007669"/>
    <property type="project" value="UniProtKB-ARBA"/>
</dbReference>
<evidence type="ECO:0000256" key="2">
    <source>
        <dbReference type="ARBA" id="ARBA00022737"/>
    </source>
</evidence>
<gene>
    <name evidence="5" type="ORF">PLBR_LOCUS1972</name>
</gene>
<dbReference type="SMART" id="SM00320">
    <property type="entry name" value="WD40"/>
    <property type="match status" value="6"/>
</dbReference>
<dbReference type="InterPro" id="IPR001680">
    <property type="entry name" value="WD40_rpt"/>
</dbReference>
<evidence type="ECO:0000256" key="4">
    <source>
        <dbReference type="SAM" id="MobiDB-lite"/>
    </source>
</evidence>
<dbReference type="PROSITE" id="PS50082">
    <property type="entry name" value="WD_REPEATS_2"/>
    <property type="match status" value="3"/>
</dbReference>